<sequence length="1058" mass="123361">MTQNLSSAMKVYQDLLAAKFDKKSSRPMEAYDLRDPRVQLEGEVRFGKRDKATFERVYSRLLSYGFVKSSESYQLKIICYTNDKIRCELKDIGVIRDFCTSNALPDQAEFILKDRLKEYPDYYKNQDYGFQFAIQKEIVLSPEDPKVIDLLQSWNQLDKSFRYMNRLTLTHPDIKGLVVDLSIVKSAMKGDQLVREKKFSSSQLFQQAETYEIELELTDLPYLSKNLKPVFDHMQKVIRYIASGIQNTNYPIPSREQQDVLREYLIYVNPTEKPPAVINNRMFIGPSSYTLQNIHLIQEENKAPCIFNDFCVTEKADGERKLLCVNKNGRIYMIDTNMKVQYTGSYTKESELFGSILDGEFIYTGHQQKKINTFAAFDLYFIHSKDYRKEPFYKWNEGEPVRKTRYYRMRNFITKLNASLMHETEVNPFRLKMKTFFIPGPSMTMQECCSKLFYTIQSGNYEYETDGVIFTVMGLGVGMENPEDTVKNYKYTWGHSFKWKPPEFNTIDFLIEINQKQGADDISYFTSLEQKEVVPYKRLNLHVGYDSKKDGMIDPQNMLFKGEFAVAATGSTYQKALFVPTSPYDPTAYLCYLPLREDSTGELNMYTENNEPIETSTIVEFRYVFTEDKKFRWVPLRVRYDKTYDYRTNKNQFGNAYPVANSNWYSIHHPITQDLLTDPLKKMRFENLEDDSVYYNRTSDESYTRGLRYFHNLHVKKILLETVMSKGCTLIDYAVGKGGDIPKWTNQQPSFVLGLDISKDNIHNKKDGACVRFIEKKRVKRSMFDAIFLQADTSKLISTGEFLSESDDLTRKVYSQVMAEDPKSKLYGAYVERVYGLGKDLFDVGSIQFALHYMFKNEKTLHAFMKNCSDTIKVGGYFTGTCYDGVKVFNFLKDKSKEEPVALYHEIEGQDSKKIWSITKKYDVTEFKETSASIGLAVQVYQETINKEFEEYLVQFPYFITCMKQYGFEPAAKLPGLDLPGVGNFKLLYDYMLKHGDLTHIPVMSEKEKELSFFNQYFVFQKIRKVDTQMVYHGFVHETEKVLIGVPKKLNRKIVLAK</sequence>
<dbReference type="Gene3D" id="2.40.50.140">
    <property type="entry name" value="Nucleic acid-binding proteins"/>
    <property type="match status" value="1"/>
</dbReference>
<dbReference type="SUPFAM" id="SSF53335">
    <property type="entry name" value="S-adenosyl-L-methionine-dependent methyltransferases"/>
    <property type="match status" value="1"/>
</dbReference>
<dbReference type="Pfam" id="PF01331">
    <property type="entry name" value="mRNA_cap_enzyme"/>
    <property type="match status" value="1"/>
</dbReference>
<accession>A0A6C0HNE4</accession>
<evidence type="ECO:0000256" key="3">
    <source>
        <dbReference type="ARBA" id="ARBA00022679"/>
    </source>
</evidence>
<evidence type="ECO:0000259" key="6">
    <source>
        <dbReference type="PROSITE" id="PS51562"/>
    </source>
</evidence>
<keyword evidence="5" id="KW-0694">RNA-binding</keyword>
<dbReference type="Pfam" id="PF03291">
    <property type="entry name" value="mRNA_G-N7_MeTrfase"/>
    <property type="match status" value="1"/>
</dbReference>
<dbReference type="InterPro" id="IPR039753">
    <property type="entry name" value="RG7MT1"/>
</dbReference>
<keyword evidence="3" id="KW-0808">Transferase</keyword>
<evidence type="ECO:0000256" key="1">
    <source>
        <dbReference type="ARBA" id="ARBA00011926"/>
    </source>
</evidence>
<keyword evidence="2" id="KW-0489">Methyltransferase</keyword>
<dbReference type="InterPro" id="IPR001339">
    <property type="entry name" value="mRNA_cap_enzyme_adenylation"/>
</dbReference>
<evidence type="ECO:0000256" key="4">
    <source>
        <dbReference type="ARBA" id="ARBA00022691"/>
    </source>
</evidence>
<dbReference type="Gene3D" id="3.40.50.150">
    <property type="entry name" value="Vaccinia Virus protein VP39"/>
    <property type="match status" value="1"/>
</dbReference>
<dbReference type="PROSITE" id="PS51562">
    <property type="entry name" value="RNA_CAP0_MT"/>
    <property type="match status" value="1"/>
</dbReference>
<dbReference type="Gene3D" id="3.30.470.30">
    <property type="entry name" value="DNA ligase/mRNA capping enzyme"/>
    <property type="match status" value="1"/>
</dbReference>
<evidence type="ECO:0000256" key="2">
    <source>
        <dbReference type="ARBA" id="ARBA00022603"/>
    </source>
</evidence>
<organism evidence="7">
    <name type="scientific">viral metagenome</name>
    <dbReference type="NCBI Taxonomy" id="1070528"/>
    <lineage>
        <taxon>unclassified sequences</taxon>
        <taxon>metagenomes</taxon>
        <taxon>organismal metagenomes</taxon>
    </lineage>
</organism>
<dbReference type="InterPro" id="IPR004971">
    <property type="entry name" value="mRNA_G-N7_MeTrfase_dom"/>
</dbReference>
<dbReference type="GO" id="GO:0005634">
    <property type="term" value="C:nucleus"/>
    <property type="evidence" value="ECO:0007669"/>
    <property type="project" value="TreeGrafter"/>
</dbReference>
<dbReference type="GO" id="GO:0003723">
    <property type="term" value="F:RNA binding"/>
    <property type="evidence" value="ECO:0007669"/>
    <property type="project" value="UniProtKB-KW"/>
</dbReference>
<dbReference type="GO" id="GO:0005524">
    <property type="term" value="F:ATP binding"/>
    <property type="evidence" value="ECO:0007669"/>
    <property type="project" value="InterPro"/>
</dbReference>
<dbReference type="EMBL" id="MN739993">
    <property type="protein sequence ID" value="QHT81907.1"/>
    <property type="molecule type" value="Genomic_DNA"/>
</dbReference>
<feature type="domain" description="MRNA cap 0 methyltransferase" evidence="6">
    <location>
        <begin position="702"/>
        <end position="1023"/>
    </location>
</feature>
<reference evidence="7" key="1">
    <citation type="journal article" date="2020" name="Nature">
        <title>Giant virus diversity and host interactions through global metagenomics.</title>
        <authorList>
            <person name="Schulz F."/>
            <person name="Roux S."/>
            <person name="Paez-Espino D."/>
            <person name="Jungbluth S."/>
            <person name="Walsh D.A."/>
            <person name="Denef V.J."/>
            <person name="McMahon K.D."/>
            <person name="Konstantinidis K.T."/>
            <person name="Eloe-Fadrosh E.A."/>
            <person name="Kyrpides N.C."/>
            <person name="Woyke T."/>
        </authorList>
    </citation>
    <scope>NUCLEOTIDE SEQUENCE</scope>
    <source>
        <strain evidence="7">GVMAG-M-3300023184-160</strain>
    </source>
</reference>
<name>A0A6C0HNE4_9ZZZZ</name>
<dbReference type="SUPFAM" id="SSF56091">
    <property type="entry name" value="DNA ligase/mRNA capping enzyme, catalytic domain"/>
    <property type="match status" value="1"/>
</dbReference>
<dbReference type="GO" id="GO:0004484">
    <property type="term" value="F:mRNA guanylyltransferase activity"/>
    <property type="evidence" value="ECO:0007669"/>
    <property type="project" value="InterPro"/>
</dbReference>
<dbReference type="InterPro" id="IPR029063">
    <property type="entry name" value="SAM-dependent_MTases_sf"/>
</dbReference>
<keyword evidence="4" id="KW-0949">S-adenosyl-L-methionine</keyword>
<dbReference type="PANTHER" id="PTHR12189">
    <property type="entry name" value="MRNA GUANINE-7- METHYLTRANSFERASE"/>
    <property type="match status" value="1"/>
</dbReference>
<evidence type="ECO:0000313" key="7">
    <source>
        <dbReference type="EMBL" id="QHT81907.1"/>
    </source>
</evidence>
<protein>
    <recommendedName>
        <fullName evidence="1">mRNA (guanine-N(7))-methyltransferase</fullName>
        <ecNumber evidence="1">2.1.1.56</ecNumber>
    </recommendedName>
</protein>
<evidence type="ECO:0000256" key="5">
    <source>
        <dbReference type="ARBA" id="ARBA00022884"/>
    </source>
</evidence>
<proteinExistence type="predicted"/>
<dbReference type="PANTHER" id="PTHR12189:SF2">
    <property type="entry name" value="MRNA CAP GUANINE-N7 METHYLTRANSFERASE"/>
    <property type="match status" value="1"/>
</dbReference>
<dbReference type="AlphaFoldDB" id="A0A6C0HNE4"/>
<dbReference type="EC" id="2.1.1.56" evidence="1"/>
<dbReference type="InterPro" id="IPR012340">
    <property type="entry name" value="NA-bd_OB-fold"/>
</dbReference>
<dbReference type="GO" id="GO:0004482">
    <property type="term" value="F:mRNA 5'-cap (guanine-N7-)-methyltransferase activity"/>
    <property type="evidence" value="ECO:0007669"/>
    <property type="project" value="UniProtKB-EC"/>
</dbReference>